<dbReference type="SUPFAM" id="SSF88659">
    <property type="entry name" value="Sigma3 and sigma4 domains of RNA polymerase sigma factors"/>
    <property type="match status" value="1"/>
</dbReference>
<evidence type="ECO:0000259" key="7">
    <source>
        <dbReference type="Pfam" id="PF08281"/>
    </source>
</evidence>
<dbReference type="InterPro" id="IPR039425">
    <property type="entry name" value="RNA_pol_sigma-70-like"/>
</dbReference>
<evidence type="ECO:0000256" key="3">
    <source>
        <dbReference type="ARBA" id="ARBA00023082"/>
    </source>
</evidence>
<dbReference type="Gene3D" id="1.10.1740.10">
    <property type="match status" value="1"/>
</dbReference>
<dbReference type="Pfam" id="PF04542">
    <property type="entry name" value="Sigma70_r2"/>
    <property type="match status" value="1"/>
</dbReference>
<keyword evidence="2" id="KW-0805">Transcription regulation</keyword>
<dbReference type="PANTHER" id="PTHR43133:SF8">
    <property type="entry name" value="RNA POLYMERASE SIGMA FACTOR HI_1459-RELATED"/>
    <property type="match status" value="1"/>
</dbReference>
<dbReference type="NCBIfam" id="NF009176">
    <property type="entry name" value="PRK12524.1"/>
    <property type="match status" value="1"/>
</dbReference>
<evidence type="ECO:0000259" key="6">
    <source>
        <dbReference type="Pfam" id="PF04542"/>
    </source>
</evidence>
<comment type="caution">
    <text evidence="8">The sequence shown here is derived from an EMBL/GenBank/DDBJ whole genome shotgun (WGS) entry which is preliminary data.</text>
</comment>
<dbReference type="InterPro" id="IPR014284">
    <property type="entry name" value="RNA_pol_sigma-70_dom"/>
</dbReference>
<feature type="domain" description="RNA polymerase sigma factor 70 region 4 type 2" evidence="7">
    <location>
        <begin position="137"/>
        <end position="188"/>
    </location>
</feature>
<evidence type="ECO:0000256" key="5">
    <source>
        <dbReference type="ARBA" id="ARBA00023163"/>
    </source>
</evidence>
<evidence type="ECO:0000313" key="8">
    <source>
        <dbReference type="EMBL" id="MCV2890210.1"/>
    </source>
</evidence>
<dbReference type="NCBIfam" id="TIGR02937">
    <property type="entry name" value="sigma70-ECF"/>
    <property type="match status" value="1"/>
</dbReference>
<evidence type="ECO:0000256" key="1">
    <source>
        <dbReference type="ARBA" id="ARBA00010641"/>
    </source>
</evidence>
<comment type="similarity">
    <text evidence="1">Belongs to the sigma-70 factor family. ECF subfamily.</text>
</comment>
<dbReference type="InterPro" id="IPR013324">
    <property type="entry name" value="RNA_pol_sigma_r3/r4-like"/>
</dbReference>
<dbReference type="EMBL" id="JAOWLB010000015">
    <property type="protein sequence ID" value="MCV2890210.1"/>
    <property type="molecule type" value="Genomic_DNA"/>
</dbReference>
<dbReference type="Pfam" id="PF08281">
    <property type="entry name" value="Sigma70_r4_2"/>
    <property type="match status" value="1"/>
</dbReference>
<dbReference type="Gene3D" id="1.10.10.10">
    <property type="entry name" value="Winged helix-like DNA-binding domain superfamily/Winged helix DNA-binding domain"/>
    <property type="match status" value="1"/>
</dbReference>
<gene>
    <name evidence="8" type="ORF">OE747_17870</name>
</gene>
<feature type="domain" description="RNA polymerase sigma-70 region 2" evidence="6">
    <location>
        <begin position="42"/>
        <end position="108"/>
    </location>
</feature>
<evidence type="ECO:0000313" key="9">
    <source>
        <dbReference type="Proteomes" id="UP001320899"/>
    </source>
</evidence>
<dbReference type="RefSeq" id="WP_263829911.1">
    <property type="nucleotide sequence ID" value="NZ_JAOWLB010000015.1"/>
</dbReference>
<dbReference type="PANTHER" id="PTHR43133">
    <property type="entry name" value="RNA POLYMERASE ECF-TYPE SIGMA FACTO"/>
    <property type="match status" value="1"/>
</dbReference>
<protein>
    <submittedName>
        <fullName evidence="8">RNA polymerase sigma factor</fullName>
    </submittedName>
</protein>
<evidence type="ECO:0000256" key="2">
    <source>
        <dbReference type="ARBA" id="ARBA00023015"/>
    </source>
</evidence>
<accession>A0ABT3ANF5</accession>
<dbReference type="InterPro" id="IPR013325">
    <property type="entry name" value="RNA_pol_sigma_r2"/>
</dbReference>
<keyword evidence="4" id="KW-0238">DNA-binding</keyword>
<dbReference type="SUPFAM" id="SSF88946">
    <property type="entry name" value="Sigma2 domain of RNA polymerase sigma factors"/>
    <property type="match status" value="1"/>
</dbReference>
<dbReference type="InterPro" id="IPR036388">
    <property type="entry name" value="WH-like_DNA-bd_sf"/>
</dbReference>
<dbReference type="CDD" id="cd06171">
    <property type="entry name" value="Sigma70_r4"/>
    <property type="match status" value="1"/>
</dbReference>
<dbReference type="InterPro" id="IPR007627">
    <property type="entry name" value="RNA_pol_sigma70_r2"/>
</dbReference>
<evidence type="ECO:0000256" key="4">
    <source>
        <dbReference type="ARBA" id="ARBA00023125"/>
    </source>
</evidence>
<keyword evidence="9" id="KW-1185">Reference proteome</keyword>
<organism evidence="8 9">
    <name type="scientific">Ruegeria aquimaris</name>
    <dbReference type="NCBI Taxonomy" id="2984333"/>
    <lineage>
        <taxon>Bacteria</taxon>
        <taxon>Pseudomonadati</taxon>
        <taxon>Pseudomonadota</taxon>
        <taxon>Alphaproteobacteria</taxon>
        <taxon>Rhodobacterales</taxon>
        <taxon>Roseobacteraceae</taxon>
        <taxon>Ruegeria</taxon>
    </lineage>
</organism>
<keyword evidence="3" id="KW-0731">Sigma factor</keyword>
<dbReference type="InterPro" id="IPR013249">
    <property type="entry name" value="RNA_pol_sigma70_r4_t2"/>
</dbReference>
<proteinExistence type="inferred from homology"/>
<name>A0ABT3ANF5_9RHOB</name>
<sequence length="205" mass="22474">MKDLASKGSKDRGSPPAAAPVTEEALLRLYANGDPEAARELVGLLGPRAYSVALRVLGNRAEAEDVMQEAMLRLWRIAPEWQSGQAKVSTWLYRVVMNLCLDLRRRRQALALDGIPEPEDGSPAAMDRMLDVARVDALQEALMTLPVRQRQAVVLRHIEELSNPEIAGIMEIGVEAVESLTARGKRTLAAVLAGRKDELGYHDDG</sequence>
<dbReference type="Proteomes" id="UP001320899">
    <property type="component" value="Unassembled WGS sequence"/>
</dbReference>
<reference evidence="8 9" key="1">
    <citation type="submission" date="2022-10" db="EMBL/GenBank/DDBJ databases">
        <title>Ruegeria sp. nov., isolated from ocean surface sediments.</title>
        <authorList>
            <person name="He W."/>
            <person name="Xue H.-P."/>
            <person name="Zhang D.-F."/>
        </authorList>
    </citation>
    <scope>NUCLEOTIDE SEQUENCE [LARGE SCALE GENOMIC DNA]</scope>
    <source>
        <strain evidence="8 9">XHP0148</strain>
    </source>
</reference>
<keyword evidence="5" id="KW-0804">Transcription</keyword>